<evidence type="ECO:0000259" key="9">
    <source>
        <dbReference type="Pfam" id="PF25904"/>
    </source>
</evidence>
<dbReference type="PIRSF" id="PIRSF017259">
    <property type="entry name" value="tRNA_mtfrase_TRM11"/>
    <property type="match status" value="1"/>
</dbReference>
<dbReference type="InterPro" id="IPR000241">
    <property type="entry name" value="RlmKL-like_Mtase"/>
</dbReference>
<evidence type="ECO:0000259" key="8">
    <source>
        <dbReference type="Pfam" id="PF01170"/>
    </source>
</evidence>
<dbReference type="CDD" id="cd02440">
    <property type="entry name" value="AdoMet_MTases"/>
    <property type="match status" value="1"/>
</dbReference>
<feature type="domain" description="Ribosomal RNA large subunit methyltransferase K/L-like methyltransferase" evidence="8">
    <location>
        <begin position="190"/>
        <end position="269"/>
    </location>
</feature>
<dbReference type="Proteomes" id="UP001623349">
    <property type="component" value="Unassembled WGS sequence"/>
</dbReference>
<dbReference type="InterPro" id="IPR016691">
    <property type="entry name" value="TRMT11"/>
</dbReference>
<dbReference type="Pfam" id="PF01170">
    <property type="entry name" value="UPF0020"/>
    <property type="match status" value="1"/>
</dbReference>
<keyword evidence="5 7" id="KW-0819">tRNA processing</keyword>
<dbReference type="EMBL" id="BAAFST010000010">
    <property type="protein sequence ID" value="GAB1295009.1"/>
    <property type="molecule type" value="Genomic_DNA"/>
</dbReference>
<keyword evidence="4 7" id="KW-0949">S-adenosyl-L-methionine</keyword>
<sequence length="461" mass="53358">MALPGSLNRYLLLMAQEHLEFRLPEIKSLLSLLGGQFTNSQETYGKSPFWILNIPSEDIARNLMKRTVCAKSIFELWGHGKSPEELYTSLKSYPVEKMVPFLHSDSTYKIKIHTFNKTLTQEEKVKRIDALEFLPFQGKVNLKKPQHVFSILEDYGLDPNCIPENPYNIYFGRWIADGQRELIESYSVKKRHFIGNTSMDAGLSFIMTNHAKVKENDLVFDPFVGTGGLLIASAHFGAYVCGTDIDYNTVHGLGKASRKNQKWRGPDENIRANLRQYGLEKFYLDVLVSDASKPSWRKGTYFDAIITDLSIWYQRIYKEIRFTEGNTKGNRKMRLSAETFLDEEKPKWSQVPQGTAKNDFKRIPSSDTGVECSLRAAWYTEEMVPWHPCLRLISNCEQKLSSHTARRLITMEKVKEFENRDEYSHLLSDHFLPYQGHNSFREKYFSGVTKRIAKEEKCNHE</sequence>
<accession>A0ABQ0F6V7</accession>
<dbReference type="PANTHER" id="PTHR13370:SF3">
    <property type="entry name" value="TRNA (GUANINE(10)-N2)-METHYLTRANSFERASE HOMOLOG"/>
    <property type="match status" value="1"/>
</dbReference>
<protein>
    <submittedName>
        <fullName evidence="10">tRNA (Guanine(10)-N2)-methyltransferase homolog</fullName>
    </submittedName>
</protein>
<organism evidence="10 11">
    <name type="scientific">Apodemus speciosus</name>
    <name type="common">Large Japanese field mouse</name>
    <dbReference type="NCBI Taxonomy" id="105296"/>
    <lineage>
        <taxon>Eukaryota</taxon>
        <taxon>Metazoa</taxon>
        <taxon>Chordata</taxon>
        <taxon>Craniata</taxon>
        <taxon>Vertebrata</taxon>
        <taxon>Euteleostomi</taxon>
        <taxon>Mammalia</taxon>
        <taxon>Eutheria</taxon>
        <taxon>Euarchontoglires</taxon>
        <taxon>Glires</taxon>
        <taxon>Rodentia</taxon>
        <taxon>Myomorpha</taxon>
        <taxon>Muroidea</taxon>
        <taxon>Muridae</taxon>
        <taxon>Murinae</taxon>
        <taxon>Apodemus</taxon>
    </lineage>
</organism>
<reference evidence="10 11" key="1">
    <citation type="submission" date="2024-08" db="EMBL/GenBank/DDBJ databases">
        <title>The draft genome of Apodemus speciosus.</title>
        <authorList>
            <person name="Nabeshima K."/>
            <person name="Suzuki S."/>
            <person name="Onuma M."/>
        </authorList>
    </citation>
    <scope>NUCLEOTIDE SEQUENCE [LARGE SCALE GENOMIC DNA]</scope>
    <source>
        <strain evidence="10">IB14-021</strain>
    </source>
</reference>
<keyword evidence="11" id="KW-1185">Reference proteome</keyword>
<comment type="caution">
    <text evidence="10">The sequence shown here is derived from an EMBL/GenBank/DDBJ whole genome shotgun (WGS) entry which is preliminary data.</text>
</comment>
<evidence type="ECO:0000256" key="4">
    <source>
        <dbReference type="ARBA" id="ARBA00022691"/>
    </source>
</evidence>
<evidence type="ECO:0000256" key="7">
    <source>
        <dbReference type="PROSITE-ProRule" id="PRU00959"/>
    </source>
</evidence>
<dbReference type="InterPro" id="IPR059073">
    <property type="entry name" value="TRMT11_N"/>
</dbReference>
<keyword evidence="3 7" id="KW-0808">Transferase</keyword>
<proteinExistence type="inferred from homology"/>
<name>A0ABQ0F6V7_APOSI</name>
<evidence type="ECO:0000256" key="5">
    <source>
        <dbReference type="ARBA" id="ARBA00022694"/>
    </source>
</evidence>
<evidence type="ECO:0000256" key="2">
    <source>
        <dbReference type="ARBA" id="ARBA00022603"/>
    </source>
</evidence>
<evidence type="ECO:0000256" key="1">
    <source>
        <dbReference type="ARBA" id="ARBA00022490"/>
    </source>
</evidence>
<keyword evidence="6 7" id="KW-0694">RNA-binding</keyword>
<keyword evidence="1" id="KW-0963">Cytoplasm</keyword>
<evidence type="ECO:0000256" key="6">
    <source>
        <dbReference type="ARBA" id="ARBA00022884"/>
    </source>
</evidence>
<comment type="similarity">
    <text evidence="7">Belongs to the class I-like SAM-binding methyltransferase superfamily. TRM11 methyltransferase family.</text>
</comment>
<dbReference type="InterPro" id="IPR029063">
    <property type="entry name" value="SAM-dependent_MTases_sf"/>
</dbReference>
<evidence type="ECO:0000313" key="10">
    <source>
        <dbReference type="EMBL" id="GAB1295009.1"/>
    </source>
</evidence>
<dbReference type="PROSITE" id="PS51627">
    <property type="entry name" value="SAM_MT_TRM11"/>
    <property type="match status" value="1"/>
</dbReference>
<dbReference type="Gene3D" id="3.40.50.150">
    <property type="entry name" value="Vaccinia Virus protein VP39"/>
    <property type="match status" value="1"/>
</dbReference>
<keyword evidence="7" id="KW-0820">tRNA-binding</keyword>
<keyword evidence="2 7" id="KW-0489">Methyltransferase</keyword>
<feature type="domain" description="tRNA (guanine(10)-N(2))-methyltransferase TRMT11 N-terminal" evidence="9">
    <location>
        <begin position="9"/>
        <end position="180"/>
    </location>
</feature>
<evidence type="ECO:0000256" key="3">
    <source>
        <dbReference type="ARBA" id="ARBA00022679"/>
    </source>
</evidence>
<evidence type="ECO:0000313" key="11">
    <source>
        <dbReference type="Proteomes" id="UP001623349"/>
    </source>
</evidence>
<dbReference type="Pfam" id="PF25904">
    <property type="entry name" value="Tmrp11_N"/>
    <property type="match status" value="1"/>
</dbReference>
<gene>
    <name evidence="10" type="ORF">APTSU1_001024300</name>
</gene>
<dbReference type="SUPFAM" id="SSF53335">
    <property type="entry name" value="S-adenosyl-L-methionine-dependent methyltransferases"/>
    <property type="match status" value="1"/>
</dbReference>
<dbReference type="PANTHER" id="PTHR13370">
    <property type="entry name" value="RNA METHYLASE-RELATED"/>
    <property type="match status" value="1"/>
</dbReference>